<reference evidence="1" key="1">
    <citation type="journal article" date="2021" name="New Phytol.">
        <title>Evolutionary innovations through gain and loss of genes in the ectomycorrhizal Boletales.</title>
        <authorList>
            <person name="Wu G."/>
            <person name="Miyauchi S."/>
            <person name="Morin E."/>
            <person name="Kuo A."/>
            <person name="Drula E."/>
            <person name="Varga T."/>
            <person name="Kohler A."/>
            <person name="Feng B."/>
            <person name="Cao Y."/>
            <person name="Lipzen A."/>
            <person name="Daum C."/>
            <person name="Hundley H."/>
            <person name="Pangilinan J."/>
            <person name="Johnson J."/>
            <person name="Barry K."/>
            <person name="LaButti K."/>
            <person name="Ng V."/>
            <person name="Ahrendt S."/>
            <person name="Min B."/>
            <person name="Choi I.G."/>
            <person name="Park H."/>
            <person name="Plett J.M."/>
            <person name="Magnuson J."/>
            <person name="Spatafora J.W."/>
            <person name="Nagy L.G."/>
            <person name="Henrissat B."/>
            <person name="Grigoriev I.V."/>
            <person name="Yang Z.L."/>
            <person name="Xu J."/>
            <person name="Martin F.M."/>
        </authorList>
    </citation>
    <scope>NUCLEOTIDE SEQUENCE</scope>
    <source>
        <strain evidence="1">KUC20120723A-06</strain>
    </source>
</reference>
<dbReference type="Proteomes" id="UP000790709">
    <property type="component" value="Unassembled WGS sequence"/>
</dbReference>
<dbReference type="EMBL" id="MU266762">
    <property type="protein sequence ID" value="KAH7918589.1"/>
    <property type="molecule type" value="Genomic_DNA"/>
</dbReference>
<sequence length="648" mass="70065">MSRRNNVRGPTSALTEFLRESGINPATIARRVATQNQAQSAAGPSNAPHDQNEPENDAEDNENNGAEASSSRRTRSRTAAGYASDDLDEAPAEEEPSPKKRKTKAATAKAKAKAKKKAEEDAKGQGSDDDEYTAKSLWTFSGAKKPSIGSFEKCAKCEKQFTVTKYTMAANPGPGFLCHQCAKASGADPFKKPAAPRKRNAPADKREVVNYEERRLPSLAAICIELITKYINDVEALGDIGSVNMDEIAKALAKNRGLTPENAHLFYDVQNKKLSLYDATNLTPAAFTTLAMLNPNLTTLRLDYCGQLTCPVLQAFTTSLPHLTSLTLLGPFLVRTEAWCAFFAAFPHLSEFRITQSPRFDEECVRALAVGCTALKELRLKEVGKMGEGFVEPLCELTPLRALDLSDPGSAGGIGEEGWLQLLERHAPTLEKLDCTGHEGVSDRVLLDGLRTHARVLVELTAENVPGLTDEGVADFFHTWSNPPSRSAADSRERDMDVDAPAFVPNPSLHALSLARNPSLSSAALTALLAHSSVTLQALNINGWRGVSAEALAGISVAMDLRRLDVSWAREVDDFVLKGILDGGGEVEGAGCNRLKEVKCWGCSRVSGRGVLGRKVSLLFLEAGPRADTYDVLQRDLKVYGIEQNAAM</sequence>
<keyword evidence="2" id="KW-1185">Reference proteome</keyword>
<accession>A0ACB8B032</accession>
<evidence type="ECO:0000313" key="1">
    <source>
        <dbReference type="EMBL" id="KAH7918589.1"/>
    </source>
</evidence>
<proteinExistence type="predicted"/>
<comment type="caution">
    <text evidence="1">The sequence shown here is derived from an EMBL/GenBank/DDBJ whole genome shotgun (WGS) entry which is preliminary data.</text>
</comment>
<gene>
    <name evidence="1" type="ORF">BV22DRAFT_1076120</name>
</gene>
<name>A0ACB8B032_9AGAM</name>
<evidence type="ECO:0000313" key="2">
    <source>
        <dbReference type="Proteomes" id="UP000790709"/>
    </source>
</evidence>
<protein>
    <submittedName>
        <fullName evidence="1">RNI-like protein</fullName>
    </submittedName>
</protein>
<organism evidence="1 2">
    <name type="scientific">Leucogyrophana mollusca</name>
    <dbReference type="NCBI Taxonomy" id="85980"/>
    <lineage>
        <taxon>Eukaryota</taxon>
        <taxon>Fungi</taxon>
        <taxon>Dikarya</taxon>
        <taxon>Basidiomycota</taxon>
        <taxon>Agaricomycotina</taxon>
        <taxon>Agaricomycetes</taxon>
        <taxon>Agaricomycetidae</taxon>
        <taxon>Boletales</taxon>
        <taxon>Boletales incertae sedis</taxon>
        <taxon>Leucogyrophana</taxon>
    </lineage>
</organism>